<dbReference type="InterPro" id="IPR050707">
    <property type="entry name" value="HTH_MetabolicPath_Reg"/>
</dbReference>
<organism evidence="6 7">
    <name type="scientific">Actinocorallia longicatena</name>
    <dbReference type="NCBI Taxonomy" id="111803"/>
    <lineage>
        <taxon>Bacteria</taxon>
        <taxon>Bacillati</taxon>
        <taxon>Actinomycetota</taxon>
        <taxon>Actinomycetes</taxon>
        <taxon>Streptosporangiales</taxon>
        <taxon>Thermomonosporaceae</taxon>
        <taxon>Actinocorallia</taxon>
    </lineage>
</organism>
<keyword evidence="1" id="KW-0805">Transcription regulation</keyword>
<keyword evidence="7" id="KW-1185">Reference proteome</keyword>
<dbReference type="Gene3D" id="1.10.10.10">
    <property type="entry name" value="Winged helix-like DNA-binding domain superfamily/Winged helix DNA-binding domain"/>
    <property type="match status" value="1"/>
</dbReference>
<dbReference type="Pfam" id="PF01614">
    <property type="entry name" value="IclR_C"/>
    <property type="match status" value="1"/>
</dbReference>
<reference evidence="7" key="1">
    <citation type="journal article" date="2019" name="Int. J. Syst. Evol. Microbiol.">
        <title>The Global Catalogue of Microorganisms (GCM) 10K type strain sequencing project: providing services to taxonomists for standard genome sequencing and annotation.</title>
        <authorList>
            <consortium name="The Broad Institute Genomics Platform"/>
            <consortium name="The Broad Institute Genome Sequencing Center for Infectious Disease"/>
            <person name="Wu L."/>
            <person name="Ma J."/>
        </authorList>
    </citation>
    <scope>NUCLEOTIDE SEQUENCE [LARGE SCALE GENOMIC DNA]</scope>
    <source>
        <strain evidence="7">JCM 9377</strain>
    </source>
</reference>
<keyword evidence="2" id="KW-0238">DNA-binding</keyword>
<sequence length="237" mass="24617">MAGSATGRAQTGSQTLARGLHALMAVVESGRGMTVQDLARELDVHRSIAYRILQTLADFGLVAHGSDGAYHPGARLATLAGAYLPTLREAALPILRETADELGCTVALFVAEGREAVAIELVEPTTATHHIAFRSGMRTPLDRGAAGYALMSAGGPAADEPAQVTLARERGYATSLGEVLVGAYAVAAPVPHTHPRACVNIITHREDQAAVAEAQVVKAAQRIGQALRPVPPELPAG</sequence>
<dbReference type="SMART" id="SM00346">
    <property type="entry name" value="HTH_ICLR"/>
    <property type="match status" value="1"/>
</dbReference>
<evidence type="ECO:0000256" key="3">
    <source>
        <dbReference type="ARBA" id="ARBA00023163"/>
    </source>
</evidence>
<accession>A0ABP6Q800</accession>
<keyword evidence="3" id="KW-0804">Transcription</keyword>
<evidence type="ECO:0000256" key="1">
    <source>
        <dbReference type="ARBA" id="ARBA00023015"/>
    </source>
</evidence>
<evidence type="ECO:0000256" key="2">
    <source>
        <dbReference type="ARBA" id="ARBA00023125"/>
    </source>
</evidence>
<dbReference type="Pfam" id="PF09339">
    <property type="entry name" value="HTH_IclR"/>
    <property type="match status" value="1"/>
</dbReference>
<dbReference type="RefSeq" id="WP_344824844.1">
    <property type="nucleotide sequence ID" value="NZ_BAAAUV010000004.1"/>
</dbReference>
<dbReference type="Proteomes" id="UP001501237">
    <property type="component" value="Unassembled WGS sequence"/>
</dbReference>
<dbReference type="InterPro" id="IPR029016">
    <property type="entry name" value="GAF-like_dom_sf"/>
</dbReference>
<dbReference type="InterPro" id="IPR036390">
    <property type="entry name" value="WH_DNA-bd_sf"/>
</dbReference>
<name>A0ABP6Q800_9ACTN</name>
<evidence type="ECO:0000313" key="6">
    <source>
        <dbReference type="EMBL" id="GAA3204376.1"/>
    </source>
</evidence>
<dbReference type="PROSITE" id="PS51078">
    <property type="entry name" value="ICLR_ED"/>
    <property type="match status" value="1"/>
</dbReference>
<feature type="domain" description="IclR-ED" evidence="5">
    <location>
        <begin position="75"/>
        <end position="237"/>
    </location>
</feature>
<evidence type="ECO:0000259" key="5">
    <source>
        <dbReference type="PROSITE" id="PS51078"/>
    </source>
</evidence>
<dbReference type="EMBL" id="BAAAUV010000004">
    <property type="protein sequence ID" value="GAA3204376.1"/>
    <property type="molecule type" value="Genomic_DNA"/>
</dbReference>
<evidence type="ECO:0000313" key="7">
    <source>
        <dbReference type="Proteomes" id="UP001501237"/>
    </source>
</evidence>
<feature type="domain" description="HTH iclR-type" evidence="4">
    <location>
        <begin position="13"/>
        <end position="74"/>
    </location>
</feature>
<dbReference type="InterPro" id="IPR005471">
    <property type="entry name" value="Tscrpt_reg_IclR_N"/>
</dbReference>
<dbReference type="SUPFAM" id="SSF46785">
    <property type="entry name" value="Winged helix' DNA-binding domain"/>
    <property type="match status" value="1"/>
</dbReference>
<gene>
    <name evidence="6" type="ORF">GCM10010468_18870</name>
</gene>
<proteinExistence type="predicted"/>
<evidence type="ECO:0000259" key="4">
    <source>
        <dbReference type="PROSITE" id="PS51077"/>
    </source>
</evidence>
<dbReference type="Gene3D" id="3.30.450.40">
    <property type="match status" value="2"/>
</dbReference>
<dbReference type="PROSITE" id="PS51077">
    <property type="entry name" value="HTH_ICLR"/>
    <property type="match status" value="1"/>
</dbReference>
<dbReference type="InterPro" id="IPR014757">
    <property type="entry name" value="Tscrpt_reg_IclR_C"/>
</dbReference>
<dbReference type="PANTHER" id="PTHR30136">
    <property type="entry name" value="HELIX-TURN-HELIX TRANSCRIPTIONAL REGULATOR, ICLR FAMILY"/>
    <property type="match status" value="1"/>
</dbReference>
<dbReference type="SUPFAM" id="SSF55781">
    <property type="entry name" value="GAF domain-like"/>
    <property type="match status" value="1"/>
</dbReference>
<protein>
    <submittedName>
        <fullName evidence="6">Helix-turn-helix domain-containing protein</fullName>
    </submittedName>
</protein>
<dbReference type="InterPro" id="IPR036388">
    <property type="entry name" value="WH-like_DNA-bd_sf"/>
</dbReference>
<dbReference type="PANTHER" id="PTHR30136:SF24">
    <property type="entry name" value="HTH-TYPE TRANSCRIPTIONAL REPRESSOR ALLR"/>
    <property type="match status" value="1"/>
</dbReference>
<comment type="caution">
    <text evidence="6">The sequence shown here is derived from an EMBL/GenBank/DDBJ whole genome shotgun (WGS) entry which is preliminary data.</text>
</comment>